<protein>
    <submittedName>
        <fullName evidence="1">Uncharacterized protein</fullName>
    </submittedName>
</protein>
<gene>
    <name evidence="1" type="ordered locus">HFX_1839</name>
</gene>
<dbReference type="eggNOG" id="arCOG06440">
    <property type="taxonomic scope" value="Archaea"/>
</dbReference>
<accession>I3R5M7</accession>
<organism evidence="1 2">
    <name type="scientific">Haloferax mediterranei (strain ATCC 33500 / DSM 1411 / JCM 8866 / NBRC 14739 / NCIMB 2177 / R-4)</name>
    <name type="common">Halobacterium mediterranei</name>
    <dbReference type="NCBI Taxonomy" id="523841"/>
    <lineage>
        <taxon>Archaea</taxon>
        <taxon>Methanobacteriati</taxon>
        <taxon>Methanobacteriota</taxon>
        <taxon>Stenosarchaea group</taxon>
        <taxon>Halobacteria</taxon>
        <taxon>Halobacteriales</taxon>
        <taxon>Haloferacaceae</taxon>
        <taxon>Haloferax</taxon>
    </lineage>
</organism>
<evidence type="ECO:0000313" key="2">
    <source>
        <dbReference type="Proteomes" id="UP000006469"/>
    </source>
</evidence>
<dbReference type="KEGG" id="hme:HFX_1839"/>
<dbReference type="AlphaFoldDB" id="I3R5M7"/>
<proteinExistence type="predicted"/>
<sequence>MLEHPAGFEVGVLFIDALNLQIVSADFVCETVSVGAMHLSAAEVSSPRVAAVTRWLSVADGDCHHTTTLGWVCLTSRVHVQEVRHQSLTMSRPSDDDFQRPVPTDPIDDTPTVFCSRCNEEWDLSYELDELQLGNQSVEQFALDHHRHTGHFPDGVTPWVVSCRQCPDGEQFLSETPARRWARTHARHTRHDVALSHADDEQSIIAPE</sequence>
<name>I3R5M7_HALMT</name>
<evidence type="ECO:0000313" key="1">
    <source>
        <dbReference type="EMBL" id="AFK19537.1"/>
    </source>
</evidence>
<dbReference type="InterPro" id="IPR058375">
    <property type="entry name" value="DUF8062"/>
</dbReference>
<dbReference type="EMBL" id="CP001868">
    <property type="protein sequence ID" value="AFK19537.1"/>
    <property type="molecule type" value="Genomic_DNA"/>
</dbReference>
<reference evidence="1 2" key="1">
    <citation type="journal article" date="2012" name="J. Bacteriol.">
        <title>Complete genome sequence of the metabolically versatile halophilic archaeon Haloferax mediterranei, a poly(3-hydroxybutyrate-co-3-hydroxyvalerate) producer.</title>
        <authorList>
            <person name="Han J."/>
            <person name="Zhang F."/>
            <person name="Hou J."/>
            <person name="Liu X."/>
            <person name="Li M."/>
            <person name="Liu H."/>
            <person name="Cai L."/>
            <person name="Zhang B."/>
            <person name="Chen Y."/>
            <person name="Zhou J."/>
            <person name="Hu S."/>
            <person name="Xiang H."/>
        </authorList>
    </citation>
    <scope>NUCLEOTIDE SEQUENCE [LARGE SCALE GENOMIC DNA]</scope>
    <source>
        <strain evidence="2">ATCC 33500 / DSM 1411 / JCM 8866 / NBRC 14739 / NCIMB 2177 / R-4</strain>
    </source>
</reference>
<dbReference type="Proteomes" id="UP000006469">
    <property type="component" value="Chromosome"/>
</dbReference>
<dbReference type="HOGENOM" id="CLU_1318496_0_0_2"/>
<dbReference type="Pfam" id="PF26258">
    <property type="entry name" value="DUF8062"/>
    <property type="match status" value="1"/>
</dbReference>